<name>A0A1M4VBH2_9ACTN</name>
<accession>A0A1M4VBH2</accession>
<dbReference type="AlphaFoldDB" id="A0A1M4VBH2"/>
<sequence>MGDPCGTEANPSSDLEKFARSNVILLLLSTTYPVVTSVTTSMGAAFREGVSLD</sequence>
<dbReference type="Proteomes" id="UP000184295">
    <property type="component" value="Unassembled WGS sequence"/>
</dbReference>
<dbReference type="RefSeq" id="WP_178138730.1">
    <property type="nucleotide sequence ID" value="NZ_FQUL01000015.1"/>
</dbReference>
<organism evidence="1 2">
    <name type="scientific">Ferrithrix thermotolerans DSM 19514</name>
    <dbReference type="NCBI Taxonomy" id="1121881"/>
    <lineage>
        <taxon>Bacteria</taxon>
        <taxon>Bacillati</taxon>
        <taxon>Actinomycetota</taxon>
        <taxon>Acidimicrobiia</taxon>
        <taxon>Acidimicrobiales</taxon>
        <taxon>Acidimicrobiaceae</taxon>
        <taxon>Ferrithrix</taxon>
    </lineage>
</organism>
<proteinExistence type="predicted"/>
<gene>
    <name evidence="1" type="ORF">SAMN02745225_01263</name>
</gene>
<evidence type="ECO:0000313" key="1">
    <source>
        <dbReference type="EMBL" id="SHE66292.1"/>
    </source>
</evidence>
<reference evidence="2" key="1">
    <citation type="submission" date="2016-11" db="EMBL/GenBank/DDBJ databases">
        <authorList>
            <person name="Varghese N."/>
            <person name="Submissions S."/>
        </authorList>
    </citation>
    <scope>NUCLEOTIDE SEQUENCE [LARGE SCALE GENOMIC DNA]</scope>
    <source>
        <strain evidence="2">DSM 19514</strain>
    </source>
</reference>
<protein>
    <submittedName>
        <fullName evidence="1">Uncharacterized protein</fullName>
    </submittedName>
</protein>
<dbReference type="EMBL" id="FQUL01000015">
    <property type="protein sequence ID" value="SHE66292.1"/>
    <property type="molecule type" value="Genomic_DNA"/>
</dbReference>
<keyword evidence="2" id="KW-1185">Reference proteome</keyword>
<evidence type="ECO:0000313" key="2">
    <source>
        <dbReference type="Proteomes" id="UP000184295"/>
    </source>
</evidence>